<protein>
    <submittedName>
        <fullName evidence="1">34739_t:CDS:1</fullName>
    </submittedName>
</protein>
<feature type="non-terminal residue" evidence="1">
    <location>
        <position position="157"/>
    </location>
</feature>
<evidence type="ECO:0000313" key="2">
    <source>
        <dbReference type="Proteomes" id="UP000789901"/>
    </source>
</evidence>
<sequence length="157" mass="18847">TNLTFDEWDEYCTMPQIQDNETPSKWKERIWPRLQYFRNNNLLPDSGKKYLKGIKIIYSWDNSTDLIENGITICLSCDQLVYIGKNINTGNYYHSGIEKHWRNSCSENKFCDLDYSKYLEIISKSKSSRSINEKHALYCYRLWQYNAIRKIRYAKKI</sequence>
<name>A0ABN7XER9_GIGMA</name>
<proteinExistence type="predicted"/>
<keyword evidence="2" id="KW-1185">Reference proteome</keyword>
<feature type="non-terminal residue" evidence="1">
    <location>
        <position position="1"/>
    </location>
</feature>
<accession>A0ABN7XER9</accession>
<dbReference type="Proteomes" id="UP000789901">
    <property type="component" value="Unassembled WGS sequence"/>
</dbReference>
<dbReference type="EMBL" id="CAJVQB010117981">
    <property type="protein sequence ID" value="CAG8852941.1"/>
    <property type="molecule type" value="Genomic_DNA"/>
</dbReference>
<gene>
    <name evidence="1" type="ORF">GMARGA_LOCUS41762</name>
</gene>
<reference evidence="1 2" key="1">
    <citation type="submission" date="2021-06" db="EMBL/GenBank/DDBJ databases">
        <authorList>
            <person name="Kallberg Y."/>
            <person name="Tangrot J."/>
            <person name="Rosling A."/>
        </authorList>
    </citation>
    <scope>NUCLEOTIDE SEQUENCE [LARGE SCALE GENOMIC DNA]</scope>
    <source>
        <strain evidence="1 2">120-4 pot B 10/14</strain>
    </source>
</reference>
<evidence type="ECO:0000313" key="1">
    <source>
        <dbReference type="EMBL" id="CAG8852941.1"/>
    </source>
</evidence>
<organism evidence="1 2">
    <name type="scientific">Gigaspora margarita</name>
    <dbReference type="NCBI Taxonomy" id="4874"/>
    <lineage>
        <taxon>Eukaryota</taxon>
        <taxon>Fungi</taxon>
        <taxon>Fungi incertae sedis</taxon>
        <taxon>Mucoromycota</taxon>
        <taxon>Glomeromycotina</taxon>
        <taxon>Glomeromycetes</taxon>
        <taxon>Diversisporales</taxon>
        <taxon>Gigasporaceae</taxon>
        <taxon>Gigaspora</taxon>
    </lineage>
</organism>
<comment type="caution">
    <text evidence="1">The sequence shown here is derived from an EMBL/GenBank/DDBJ whole genome shotgun (WGS) entry which is preliminary data.</text>
</comment>